<dbReference type="EMBL" id="JBHUDJ010000001">
    <property type="protein sequence ID" value="MFD1585493.1"/>
    <property type="molecule type" value="Genomic_DNA"/>
</dbReference>
<dbReference type="Proteomes" id="UP001597119">
    <property type="component" value="Unassembled WGS sequence"/>
</dbReference>
<proteinExistence type="predicted"/>
<dbReference type="RefSeq" id="WP_247377880.1">
    <property type="nucleotide sequence ID" value="NZ_JALLGV010000004.1"/>
</dbReference>
<reference evidence="1 2" key="1">
    <citation type="journal article" date="2019" name="Int. J. Syst. Evol. Microbiol.">
        <title>The Global Catalogue of Microorganisms (GCM) 10K type strain sequencing project: providing services to taxonomists for standard genome sequencing and annotation.</title>
        <authorList>
            <consortium name="The Broad Institute Genomics Platform"/>
            <consortium name="The Broad Institute Genome Sequencing Center for Infectious Disease"/>
            <person name="Wu L."/>
            <person name="Ma J."/>
        </authorList>
    </citation>
    <scope>NUCLEOTIDE SEQUENCE [LARGE SCALE GENOMIC DNA]</scope>
    <source>
        <strain evidence="1 2">CGMCC 1.12125</strain>
    </source>
</reference>
<name>A0ABD6C5C7_9EURY</name>
<protein>
    <submittedName>
        <fullName evidence="1">Uncharacterized protein</fullName>
    </submittedName>
</protein>
<comment type="caution">
    <text evidence="1">The sequence shown here is derived from an EMBL/GenBank/DDBJ whole genome shotgun (WGS) entry which is preliminary data.</text>
</comment>
<evidence type="ECO:0000313" key="1">
    <source>
        <dbReference type="EMBL" id="MFD1585493.1"/>
    </source>
</evidence>
<evidence type="ECO:0000313" key="2">
    <source>
        <dbReference type="Proteomes" id="UP001597119"/>
    </source>
</evidence>
<gene>
    <name evidence="1" type="ORF">ACFR9U_00745</name>
</gene>
<sequence length="117" mass="12080">MSLYTVRREIESVGTANAASTGVAKSTAADDVREQLTEAGADAIAALDVEATDVYEFPSGPFDPYRVHIEVTLSVTVEASDDATATEVGEDRIAEILAASGLDDVEYAGPAEADAAA</sequence>
<organism evidence="1 2">
    <name type="scientific">Halorientalis brevis</name>
    <dbReference type="NCBI Taxonomy" id="1126241"/>
    <lineage>
        <taxon>Archaea</taxon>
        <taxon>Methanobacteriati</taxon>
        <taxon>Methanobacteriota</taxon>
        <taxon>Stenosarchaea group</taxon>
        <taxon>Halobacteria</taxon>
        <taxon>Halobacteriales</taxon>
        <taxon>Haloarculaceae</taxon>
        <taxon>Halorientalis</taxon>
    </lineage>
</organism>
<accession>A0ABD6C5C7</accession>
<keyword evidence="2" id="KW-1185">Reference proteome</keyword>
<dbReference type="AlphaFoldDB" id="A0ABD6C5C7"/>